<reference evidence="1" key="2">
    <citation type="submission" date="2018-04" db="EMBL/GenBank/DDBJ databases">
        <title>OnivRS2 (Oryza nivara Reference Sequence Version 2).</title>
        <authorList>
            <person name="Zhang J."/>
            <person name="Kudrna D."/>
            <person name="Lee S."/>
            <person name="Talag J."/>
            <person name="Rajasekar S."/>
            <person name="Welchert J."/>
            <person name="Hsing Y.-I."/>
            <person name="Wing R.A."/>
        </authorList>
    </citation>
    <scope>NUCLEOTIDE SEQUENCE [LARGE SCALE GENOMIC DNA]</scope>
</reference>
<organism evidence="1">
    <name type="scientific">Oryza nivara</name>
    <name type="common">Indian wild rice</name>
    <name type="synonym">Oryza sativa f. spontanea</name>
    <dbReference type="NCBI Taxonomy" id="4536"/>
    <lineage>
        <taxon>Eukaryota</taxon>
        <taxon>Viridiplantae</taxon>
        <taxon>Streptophyta</taxon>
        <taxon>Embryophyta</taxon>
        <taxon>Tracheophyta</taxon>
        <taxon>Spermatophyta</taxon>
        <taxon>Magnoliopsida</taxon>
        <taxon>Liliopsida</taxon>
        <taxon>Poales</taxon>
        <taxon>Poaceae</taxon>
        <taxon>BOP clade</taxon>
        <taxon>Oryzoideae</taxon>
        <taxon>Oryzeae</taxon>
        <taxon>Oryzinae</taxon>
        <taxon>Oryza</taxon>
    </lineage>
</organism>
<dbReference type="Gramene" id="ONIVA01G21540.1">
    <property type="protein sequence ID" value="ONIVA01G21540.1"/>
    <property type="gene ID" value="ONIVA01G21540"/>
</dbReference>
<dbReference type="HOGENOM" id="CLU_1263296_0_0_1"/>
<dbReference type="Proteomes" id="UP000006591">
    <property type="component" value="Chromosome 1"/>
</dbReference>
<proteinExistence type="predicted"/>
<protein>
    <submittedName>
        <fullName evidence="1">Uncharacterized protein</fullName>
    </submittedName>
</protein>
<accession>A0A0E0FMY6</accession>
<reference evidence="1" key="1">
    <citation type="submission" date="2015-04" db="UniProtKB">
        <authorList>
            <consortium name="EnsemblPlants"/>
        </authorList>
    </citation>
    <scope>IDENTIFICATION</scope>
    <source>
        <strain evidence="1">SL10</strain>
    </source>
</reference>
<keyword evidence="2" id="KW-1185">Reference proteome</keyword>
<sequence length="219" mass="24773">MAGLGAVHVVAISAAPWGMGSCRLFFFPLKLDHGWEDNGSQQCMSLLLTPHHGDWGLPILFFPLKHDRGWEDKKMKQTAMDETTTIYEPEQVFKQNKPQKQSTQICSIHALYDLIATFSIPQREAVHKCGFGGLLKMHRINVHSILCMWITNQFDTKAEAFNIQGSYLSLTSRDAEHLLDLPSQGEEIFEPPKTKNMDLFDEFKTASKQGAHIKLSSLQ</sequence>
<dbReference type="STRING" id="4536.A0A0E0FMY6"/>
<dbReference type="EnsemblPlants" id="ONIVA01G21540.1">
    <property type="protein sequence ID" value="ONIVA01G21540.1"/>
    <property type="gene ID" value="ONIVA01G21540"/>
</dbReference>
<evidence type="ECO:0000313" key="2">
    <source>
        <dbReference type="Proteomes" id="UP000006591"/>
    </source>
</evidence>
<name>A0A0E0FMY6_ORYNI</name>
<dbReference type="AlphaFoldDB" id="A0A0E0FMY6"/>
<evidence type="ECO:0000313" key="1">
    <source>
        <dbReference type="EnsemblPlants" id="ONIVA01G21540.1"/>
    </source>
</evidence>